<dbReference type="InterPro" id="IPR017900">
    <property type="entry name" value="4Fe4S_Fe_S_CS"/>
</dbReference>
<protein>
    <recommendedName>
        <fullName evidence="5">4Fe-4S ferredoxin-type domain-containing protein</fullName>
    </recommendedName>
</protein>
<evidence type="ECO:0000256" key="1">
    <source>
        <dbReference type="ARBA" id="ARBA00022723"/>
    </source>
</evidence>
<accession>A0A833H4V9</accession>
<organism evidence="6 7">
    <name type="scientific">Leptonema illini</name>
    <dbReference type="NCBI Taxonomy" id="183"/>
    <lineage>
        <taxon>Bacteria</taxon>
        <taxon>Pseudomonadati</taxon>
        <taxon>Spirochaetota</taxon>
        <taxon>Spirochaetia</taxon>
        <taxon>Leptospirales</taxon>
        <taxon>Leptospiraceae</taxon>
        <taxon>Leptonema</taxon>
    </lineage>
</organism>
<comment type="caution">
    <text evidence="6">The sequence shown here is derived from an EMBL/GenBank/DDBJ whole genome shotgun (WGS) entry which is preliminary data.</text>
</comment>
<feature type="compositionally biased region" description="Low complexity" evidence="4">
    <location>
        <begin position="218"/>
        <end position="230"/>
    </location>
</feature>
<dbReference type="EMBL" id="WBUI01000001">
    <property type="protein sequence ID" value="KAB2935233.1"/>
    <property type="molecule type" value="Genomic_DNA"/>
</dbReference>
<dbReference type="Proteomes" id="UP000460298">
    <property type="component" value="Unassembled WGS sequence"/>
</dbReference>
<feature type="domain" description="4Fe-4S ferredoxin-type" evidence="5">
    <location>
        <begin position="259"/>
        <end position="290"/>
    </location>
</feature>
<dbReference type="AlphaFoldDB" id="A0A833H4V9"/>
<feature type="region of interest" description="Disordered" evidence="4">
    <location>
        <begin position="54"/>
        <end position="118"/>
    </location>
</feature>
<keyword evidence="1" id="KW-0479">Metal-binding</keyword>
<name>A0A833H4V9_9LEPT</name>
<dbReference type="SUPFAM" id="SSF54862">
    <property type="entry name" value="4Fe-4S ferredoxins"/>
    <property type="match status" value="1"/>
</dbReference>
<dbReference type="Pfam" id="PF00037">
    <property type="entry name" value="Fer4"/>
    <property type="match status" value="1"/>
</dbReference>
<keyword evidence="3" id="KW-0411">Iron-sulfur</keyword>
<feature type="region of interest" description="Disordered" evidence="4">
    <location>
        <begin position="203"/>
        <end position="230"/>
    </location>
</feature>
<keyword evidence="2" id="KW-0408">Iron</keyword>
<evidence type="ECO:0000313" key="7">
    <source>
        <dbReference type="Proteomes" id="UP000460298"/>
    </source>
</evidence>
<evidence type="ECO:0000259" key="5">
    <source>
        <dbReference type="PROSITE" id="PS51379"/>
    </source>
</evidence>
<feature type="compositionally biased region" description="Low complexity" evidence="4">
    <location>
        <begin position="72"/>
        <end position="99"/>
    </location>
</feature>
<proteinExistence type="predicted"/>
<dbReference type="Pfam" id="PF12837">
    <property type="entry name" value="Fer4_6"/>
    <property type="match status" value="1"/>
</dbReference>
<sequence length="290" mass="30334">MDASGEASMAMDRKDFFKTGLSETAKSLYNTKIGGIVDRQLQSFANLLAPFAEPADAPAEKSSSESGKAIEGASTSARASGTADAPAQAPANKNEAAPTAPAPPRKKRGFARPPGSVRDPERFKQICTECGDCIIACPYGAILKAPGIYGPVMNPNLVACALCEDYPCIEACDERALLPIPEGFLPKFGHAMLDPQLCRNVHTESGRAKKKATKKTSGKSAALSKTSAASKTKTSSQKKTCTACVDACPIPDAVALLKGPVKIPAFAHHCTGCGLCVQDCPESAIRIEYA</sequence>
<evidence type="ECO:0000256" key="4">
    <source>
        <dbReference type="SAM" id="MobiDB-lite"/>
    </source>
</evidence>
<dbReference type="PROSITE" id="PS00198">
    <property type="entry name" value="4FE4S_FER_1"/>
    <property type="match status" value="2"/>
</dbReference>
<dbReference type="GO" id="GO:0046872">
    <property type="term" value="F:metal ion binding"/>
    <property type="evidence" value="ECO:0007669"/>
    <property type="project" value="UniProtKB-KW"/>
</dbReference>
<feature type="domain" description="4Fe-4S ferredoxin-type" evidence="5">
    <location>
        <begin position="118"/>
        <end position="147"/>
    </location>
</feature>
<evidence type="ECO:0000256" key="2">
    <source>
        <dbReference type="ARBA" id="ARBA00023004"/>
    </source>
</evidence>
<dbReference type="Gene3D" id="3.30.70.20">
    <property type="match status" value="2"/>
</dbReference>
<reference evidence="6 7" key="1">
    <citation type="submission" date="2019-10" db="EMBL/GenBank/DDBJ databases">
        <title>Extracellular Electron Transfer in a Candidatus Methanoperedens spp. Enrichment Culture.</title>
        <authorList>
            <person name="Berger S."/>
            <person name="Rangel Shaw D."/>
            <person name="Berben T."/>
            <person name="In 'T Zandt M."/>
            <person name="Frank J."/>
            <person name="Reimann J."/>
            <person name="Jetten M.S.M."/>
            <person name="Welte C.U."/>
        </authorList>
    </citation>
    <scope>NUCLEOTIDE SEQUENCE [LARGE SCALE GENOMIC DNA]</scope>
    <source>
        <strain evidence="6">SB12</strain>
    </source>
</reference>
<dbReference type="PROSITE" id="PS51379">
    <property type="entry name" value="4FE4S_FER_2"/>
    <property type="match status" value="2"/>
</dbReference>
<feature type="compositionally biased region" description="Basic residues" evidence="4">
    <location>
        <begin position="208"/>
        <end position="217"/>
    </location>
</feature>
<dbReference type="GO" id="GO:0051536">
    <property type="term" value="F:iron-sulfur cluster binding"/>
    <property type="evidence" value="ECO:0007669"/>
    <property type="project" value="UniProtKB-KW"/>
</dbReference>
<evidence type="ECO:0000256" key="3">
    <source>
        <dbReference type="ARBA" id="ARBA00023014"/>
    </source>
</evidence>
<dbReference type="InterPro" id="IPR017896">
    <property type="entry name" value="4Fe4S_Fe-S-bd"/>
</dbReference>
<gene>
    <name evidence="6" type="ORF">F9K24_00460</name>
</gene>
<evidence type="ECO:0000313" key="6">
    <source>
        <dbReference type="EMBL" id="KAB2935233.1"/>
    </source>
</evidence>